<dbReference type="PROSITE" id="PS00197">
    <property type="entry name" value="2FE2S_FER_1"/>
    <property type="match status" value="1"/>
</dbReference>
<dbReference type="PROSITE" id="PS51085">
    <property type="entry name" value="2FE2S_FER_2"/>
    <property type="match status" value="1"/>
</dbReference>
<keyword evidence="2" id="KW-0560">Oxidoreductase</keyword>
<protein>
    <submittedName>
        <fullName evidence="2">Toluene-4-monooxygenase electron transfer component</fullName>
    </submittedName>
</protein>
<gene>
    <name evidence="2" type="primary">tmoF</name>
    <name evidence="2" type="ORF">VQ7734_02179</name>
</gene>
<dbReference type="CDD" id="cd00207">
    <property type="entry name" value="fer2"/>
    <property type="match status" value="1"/>
</dbReference>
<organism evidence="2 3">
    <name type="scientific">Vibrio quintilis</name>
    <dbReference type="NCBI Taxonomy" id="1117707"/>
    <lineage>
        <taxon>Bacteria</taxon>
        <taxon>Pseudomonadati</taxon>
        <taxon>Pseudomonadota</taxon>
        <taxon>Gammaproteobacteria</taxon>
        <taxon>Vibrionales</taxon>
        <taxon>Vibrionaceae</taxon>
        <taxon>Vibrio</taxon>
    </lineage>
</organism>
<dbReference type="AlphaFoldDB" id="A0A1M7YUR2"/>
<dbReference type="Gene3D" id="3.10.20.30">
    <property type="match status" value="1"/>
</dbReference>
<dbReference type="STRING" id="1117707.VQ7734_02179"/>
<evidence type="ECO:0000313" key="2">
    <source>
        <dbReference type="EMBL" id="SHO56410.1"/>
    </source>
</evidence>
<dbReference type="Proteomes" id="UP000184600">
    <property type="component" value="Unassembled WGS sequence"/>
</dbReference>
<accession>A0A1M7YUR2</accession>
<dbReference type="EMBL" id="FRFG01000025">
    <property type="protein sequence ID" value="SHO56410.1"/>
    <property type="molecule type" value="Genomic_DNA"/>
</dbReference>
<dbReference type="GO" id="GO:0051537">
    <property type="term" value="F:2 iron, 2 sulfur cluster binding"/>
    <property type="evidence" value="ECO:0007669"/>
    <property type="project" value="InterPro"/>
</dbReference>
<dbReference type="InterPro" id="IPR036010">
    <property type="entry name" value="2Fe-2S_ferredoxin-like_sf"/>
</dbReference>
<dbReference type="GO" id="GO:0004497">
    <property type="term" value="F:monooxygenase activity"/>
    <property type="evidence" value="ECO:0007669"/>
    <property type="project" value="UniProtKB-KW"/>
</dbReference>
<dbReference type="InterPro" id="IPR001041">
    <property type="entry name" value="2Fe-2S_ferredoxin-type"/>
</dbReference>
<dbReference type="Pfam" id="PF00111">
    <property type="entry name" value="Fer2"/>
    <property type="match status" value="1"/>
</dbReference>
<evidence type="ECO:0000313" key="3">
    <source>
        <dbReference type="Proteomes" id="UP000184600"/>
    </source>
</evidence>
<dbReference type="SUPFAM" id="SSF54292">
    <property type="entry name" value="2Fe-2S ferredoxin-like"/>
    <property type="match status" value="1"/>
</dbReference>
<dbReference type="InterPro" id="IPR006058">
    <property type="entry name" value="2Fe2S_fd_BS"/>
</dbReference>
<keyword evidence="2" id="KW-0503">Monooxygenase</keyword>
<name>A0A1M7YUR2_9VIBR</name>
<dbReference type="InterPro" id="IPR012675">
    <property type="entry name" value="Beta-grasp_dom_sf"/>
</dbReference>
<proteinExistence type="predicted"/>
<keyword evidence="3" id="KW-1185">Reference proteome</keyword>
<evidence type="ECO:0000259" key="1">
    <source>
        <dbReference type="PROSITE" id="PS51085"/>
    </source>
</evidence>
<feature type="domain" description="2Fe-2S ferredoxin-type" evidence="1">
    <location>
        <begin position="2"/>
        <end position="87"/>
    </location>
</feature>
<dbReference type="NCBIfam" id="NF007985">
    <property type="entry name" value="PRK10713.1"/>
    <property type="match status" value="1"/>
</dbReference>
<dbReference type="OrthoDB" id="9806195at2"/>
<reference evidence="3" key="1">
    <citation type="submission" date="2016-12" db="EMBL/GenBank/DDBJ databases">
        <authorList>
            <person name="Rodrigo-Torres L."/>
            <person name="Arahal R.D."/>
            <person name="Lucena T."/>
        </authorList>
    </citation>
    <scope>NUCLEOTIDE SEQUENCE [LARGE SCALE GENOMIC DNA]</scope>
</reference>
<dbReference type="RefSeq" id="WP_073582359.1">
    <property type="nucleotide sequence ID" value="NZ_AP024897.1"/>
</dbReference>
<sequence>MTKVTINQLVTIEAEPSDTLLESMEKAGLDVEYQCRDGHCGACRCQLSSGEVEYTGFAMACTQENEILPCICRATRAEIELNQVRYQQKKVKQA</sequence>